<keyword evidence="1" id="KW-0472">Membrane</keyword>
<feature type="transmembrane region" description="Helical" evidence="1">
    <location>
        <begin position="37"/>
        <end position="59"/>
    </location>
</feature>
<dbReference type="EMBL" id="PVSR01000005">
    <property type="protein sequence ID" value="PRW64259.1"/>
    <property type="molecule type" value="Genomic_DNA"/>
</dbReference>
<name>A0A2T0GYS7_ACTMO</name>
<comment type="caution">
    <text evidence="2">The sequence shown here is derived from an EMBL/GenBank/DDBJ whole genome shotgun (WGS) entry which is preliminary data.</text>
</comment>
<keyword evidence="1" id="KW-0812">Transmembrane</keyword>
<gene>
    <name evidence="2" type="ORF">CEP50_06410</name>
</gene>
<evidence type="ECO:0000256" key="1">
    <source>
        <dbReference type="SAM" id="Phobius"/>
    </source>
</evidence>
<proteinExistence type="predicted"/>
<evidence type="ECO:0000313" key="2">
    <source>
        <dbReference type="EMBL" id="PRW64259.1"/>
    </source>
</evidence>
<dbReference type="Proteomes" id="UP000239352">
    <property type="component" value="Unassembled WGS sequence"/>
</dbReference>
<accession>A0A2T0GYS7</accession>
<protein>
    <submittedName>
        <fullName evidence="2">Uncharacterized protein</fullName>
    </submittedName>
</protein>
<reference evidence="2 3" key="1">
    <citation type="submission" date="2018-03" db="EMBL/GenBank/DDBJ databases">
        <title>Actinopolyspora mortivallis from Sahara, screening for active biomolecules.</title>
        <authorList>
            <person name="Selama O."/>
            <person name="Wellington E.M.H."/>
            <person name="Hacene H."/>
        </authorList>
    </citation>
    <scope>NUCLEOTIDE SEQUENCE [LARGE SCALE GENOMIC DNA]</scope>
    <source>
        <strain evidence="2 3">M5A</strain>
    </source>
</reference>
<keyword evidence="1" id="KW-1133">Transmembrane helix</keyword>
<keyword evidence="3" id="KW-1185">Reference proteome</keyword>
<organism evidence="2 3">
    <name type="scientific">Actinopolyspora mortivallis</name>
    <dbReference type="NCBI Taxonomy" id="33906"/>
    <lineage>
        <taxon>Bacteria</taxon>
        <taxon>Bacillati</taxon>
        <taxon>Actinomycetota</taxon>
        <taxon>Actinomycetes</taxon>
        <taxon>Actinopolysporales</taxon>
        <taxon>Actinopolysporaceae</taxon>
        <taxon>Actinopolyspora</taxon>
    </lineage>
</organism>
<dbReference type="InParanoid" id="A0A2T0GYS7"/>
<dbReference type="AlphaFoldDB" id="A0A2T0GYS7"/>
<sequence>MDARKVRYVKAFSVIPGIVLVATRGGELVLGETTWEVLVALSAGVLMTLFGALHCAYLFSGKLSE</sequence>
<evidence type="ECO:0000313" key="3">
    <source>
        <dbReference type="Proteomes" id="UP000239352"/>
    </source>
</evidence>